<protein>
    <submittedName>
        <fullName evidence="1">Uncharacterized protein</fullName>
    </submittedName>
</protein>
<dbReference type="AlphaFoldDB" id="A0AAX6IL37"/>
<comment type="caution">
    <text evidence="1">The sequence shown here is derived from an EMBL/GenBank/DDBJ whole genome shotgun (WGS) entry which is preliminary data.</text>
</comment>
<dbReference type="Proteomes" id="UP001140949">
    <property type="component" value="Unassembled WGS sequence"/>
</dbReference>
<evidence type="ECO:0000313" key="1">
    <source>
        <dbReference type="EMBL" id="KAJ6853976.1"/>
    </source>
</evidence>
<reference evidence="1" key="2">
    <citation type="submission" date="2023-04" db="EMBL/GenBank/DDBJ databases">
        <authorList>
            <person name="Bruccoleri R.E."/>
            <person name="Oakeley E.J."/>
            <person name="Faust A.-M."/>
            <person name="Dessus-Babus S."/>
            <person name="Altorfer M."/>
            <person name="Burckhardt D."/>
            <person name="Oertli M."/>
            <person name="Naumann U."/>
            <person name="Petersen F."/>
            <person name="Wong J."/>
        </authorList>
    </citation>
    <scope>NUCLEOTIDE SEQUENCE</scope>
    <source>
        <strain evidence="1">GSM-AAB239-AS_SAM_17_03QT</strain>
        <tissue evidence="1">Leaf</tissue>
    </source>
</reference>
<dbReference type="PANTHER" id="PTHR35510">
    <property type="entry name" value="DBH-LIKE MONOOXYGENASE"/>
    <property type="match status" value="1"/>
</dbReference>
<name>A0AAX6IL37_IRIPA</name>
<dbReference type="EMBL" id="JANAVB010000197">
    <property type="protein sequence ID" value="KAJ6853976.1"/>
    <property type="molecule type" value="Genomic_DNA"/>
</dbReference>
<accession>A0AAX6IL37</accession>
<proteinExistence type="predicted"/>
<organism evidence="1 2">
    <name type="scientific">Iris pallida</name>
    <name type="common">Sweet iris</name>
    <dbReference type="NCBI Taxonomy" id="29817"/>
    <lineage>
        <taxon>Eukaryota</taxon>
        <taxon>Viridiplantae</taxon>
        <taxon>Streptophyta</taxon>
        <taxon>Embryophyta</taxon>
        <taxon>Tracheophyta</taxon>
        <taxon>Spermatophyta</taxon>
        <taxon>Magnoliopsida</taxon>
        <taxon>Liliopsida</taxon>
        <taxon>Asparagales</taxon>
        <taxon>Iridaceae</taxon>
        <taxon>Iridoideae</taxon>
        <taxon>Irideae</taxon>
        <taxon>Iris</taxon>
    </lineage>
</organism>
<keyword evidence="2" id="KW-1185">Reference proteome</keyword>
<reference evidence="1" key="1">
    <citation type="journal article" date="2023" name="GigaByte">
        <title>Genome assembly of the bearded iris, Iris pallida Lam.</title>
        <authorList>
            <person name="Bruccoleri R.E."/>
            <person name="Oakeley E.J."/>
            <person name="Faust A.M.E."/>
            <person name="Altorfer M."/>
            <person name="Dessus-Babus S."/>
            <person name="Burckhardt D."/>
            <person name="Oertli M."/>
            <person name="Naumann U."/>
            <person name="Petersen F."/>
            <person name="Wong J."/>
        </authorList>
    </citation>
    <scope>NUCLEOTIDE SEQUENCE</scope>
    <source>
        <strain evidence="1">GSM-AAB239-AS_SAM_17_03QT</strain>
    </source>
</reference>
<evidence type="ECO:0000313" key="2">
    <source>
        <dbReference type="Proteomes" id="UP001140949"/>
    </source>
</evidence>
<gene>
    <name evidence="1" type="ORF">M6B38_100420</name>
</gene>
<sequence>MTGMASATKMKRKGFEEVYDEFSEFSLNSPARKIRRLDADLPPIMEEGEPSFSATFGQNPPLTEGQMNCSSMSGIESVMVEDEPSFPSNEETALVLYKPVENPLVLSPNSFRVRLDLIDGLKNQVFWSGSSKPVTIEEVPMDYVANASGNSLALVPWVQSQDLSGSRGVIVEEPMDADGQGGASMEIEEDGQQGEGLNEWPQHCLTTQIPGNNSTPVMWSWG</sequence>
<dbReference type="PANTHER" id="PTHR35510:SF1">
    <property type="entry name" value="DBH-LIKE MONOOXYGENASE"/>
    <property type="match status" value="1"/>
</dbReference>